<evidence type="ECO:0000313" key="13">
    <source>
        <dbReference type="Proteomes" id="UP000179536"/>
    </source>
</evidence>
<accession>A0ABD6H4G5</accession>
<keyword evidence="4 7" id="KW-0812">Transmembrane</keyword>
<evidence type="ECO:0000313" key="10">
    <source>
        <dbReference type="EMBL" id="MUO41507.1"/>
    </source>
</evidence>
<dbReference type="InterPro" id="IPR045621">
    <property type="entry name" value="BPD_transp_1_N"/>
</dbReference>
<feature type="transmembrane region" description="Helical" evidence="7">
    <location>
        <begin position="139"/>
        <end position="159"/>
    </location>
</feature>
<comment type="caution">
    <text evidence="11">The sequence shown here is derived from an EMBL/GenBank/DDBJ whole genome shotgun (WGS) entry which is preliminary data.</text>
</comment>
<sequence length="348" mass="37618">MDAEQTTTLGPATHTNATHSQVPTTWRSSRFRLRRSSLTGQILTRIGSGLLVLWAAVTLSFISLHLAPGDIVSLLIGEQLRTPEVEAAIRAEWGLNDPVYVQYIHYLGRVLHGDFGRSYILQTDVSGLVLSQILPTLKLTAAALTVAIVFAVTIAVLTAAKRVPRIIAGGLELLLISTPSFWLGILLLFVFSFTLKLFPVSGDRSFSALVLPAFALGLPLGAVIAQVLREGLERALEEPFALTVRSWGTHSLVLRLRHALRHAALPAVTLTGWLVGNLLSGAVITESVFGRPGLGRVTVNAVLAHDLPVVLAVAILSAFVYVVLSTAVDVLYLRLDPRLRTKAREDAR</sequence>
<dbReference type="Gene3D" id="1.10.3720.10">
    <property type="entry name" value="MetI-like"/>
    <property type="match status" value="1"/>
</dbReference>
<comment type="similarity">
    <text evidence="7">Belongs to the binding-protein-dependent transport system permease family.</text>
</comment>
<dbReference type="InterPro" id="IPR000515">
    <property type="entry name" value="MetI-like"/>
</dbReference>
<evidence type="ECO:0000313" key="11">
    <source>
        <dbReference type="EMBL" id="MUP09111.1"/>
    </source>
</evidence>
<keyword evidence="6 7" id="KW-0472">Membrane</keyword>
<name>A0ABD6H4G5_AGRVI</name>
<dbReference type="Proteomes" id="UP000179536">
    <property type="component" value="Unassembled WGS sequence"/>
</dbReference>
<dbReference type="Pfam" id="PF00528">
    <property type="entry name" value="BPD_transp_1"/>
    <property type="match status" value="1"/>
</dbReference>
<feature type="transmembrane region" description="Helical" evidence="7">
    <location>
        <begin position="309"/>
        <end position="332"/>
    </location>
</feature>
<dbReference type="Pfam" id="PF19300">
    <property type="entry name" value="BPD_transp_1_N"/>
    <property type="match status" value="1"/>
</dbReference>
<feature type="transmembrane region" description="Helical" evidence="7">
    <location>
        <begin position="264"/>
        <end position="289"/>
    </location>
</feature>
<evidence type="ECO:0000256" key="2">
    <source>
        <dbReference type="ARBA" id="ARBA00022448"/>
    </source>
</evidence>
<proteinExistence type="inferred from homology"/>
<dbReference type="AlphaFoldDB" id="A0ABD6H4G5"/>
<evidence type="ECO:0000256" key="3">
    <source>
        <dbReference type="ARBA" id="ARBA00022475"/>
    </source>
</evidence>
<feature type="transmembrane region" description="Helical" evidence="7">
    <location>
        <begin position="206"/>
        <end position="228"/>
    </location>
</feature>
<evidence type="ECO:0000256" key="1">
    <source>
        <dbReference type="ARBA" id="ARBA00004651"/>
    </source>
</evidence>
<comment type="subcellular location">
    <subcellularLocation>
        <location evidence="1 7">Cell membrane</location>
        <topology evidence="1 7">Multi-pass membrane protein</topology>
    </subcellularLocation>
</comment>
<gene>
    <name evidence="11" type="ORF">BBK91_004415</name>
    <name evidence="10" type="ORF">BBL17_006895</name>
</gene>
<dbReference type="Proteomes" id="UP000179454">
    <property type="component" value="Unassembled WGS sequence"/>
</dbReference>
<dbReference type="EMBL" id="MBFE02000003">
    <property type="protein sequence ID" value="MUO41507.1"/>
    <property type="molecule type" value="Genomic_DNA"/>
</dbReference>
<feature type="transmembrane region" description="Helical" evidence="7">
    <location>
        <begin position="171"/>
        <end position="194"/>
    </location>
</feature>
<evidence type="ECO:0000256" key="7">
    <source>
        <dbReference type="RuleBase" id="RU363032"/>
    </source>
</evidence>
<dbReference type="PANTHER" id="PTHR43163:SF6">
    <property type="entry name" value="DIPEPTIDE TRANSPORT SYSTEM PERMEASE PROTEIN DPPB-RELATED"/>
    <property type="match status" value="1"/>
</dbReference>
<feature type="transmembrane region" description="Helical" evidence="7">
    <location>
        <begin position="42"/>
        <end position="64"/>
    </location>
</feature>
<evidence type="ECO:0000313" key="12">
    <source>
        <dbReference type="Proteomes" id="UP000179454"/>
    </source>
</evidence>
<keyword evidence="12" id="KW-1185">Reference proteome</keyword>
<reference evidence="12 13" key="1">
    <citation type="submission" date="2019-11" db="EMBL/GenBank/DDBJ databases">
        <title>Whole-genome sequencing of Allorhizobium vitis.</title>
        <authorList>
            <person name="Gan H.M."/>
            <person name="Savka M.A."/>
        </authorList>
    </citation>
    <scope>NUCLEOTIDE SEQUENCE [LARGE SCALE GENOMIC DNA]</scope>
    <source>
        <strain evidence="11 13">RF2/1</strain>
        <strain evidence="10 12">T1/7</strain>
    </source>
</reference>
<evidence type="ECO:0000256" key="5">
    <source>
        <dbReference type="ARBA" id="ARBA00022989"/>
    </source>
</evidence>
<evidence type="ECO:0000259" key="9">
    <source>
        <dbReference type="PROSITE" id="PS50928"/>
    </source>
</evidence>
<dbReference type="GO" id="GO:0005886">
    <property type="term" value="C:plasma membrane"/>
    <property type="evidence" value="ECO:0007669"/>
    <property type="project" value="UniProtKB-SubCell"/>
</dbReference>
<evidence type="ECO:0000256" key="8">
    <source>
        <dbReference type="SAM" id="MobiDB-lite"/>
    </source>
</evidence>
<keyword evidence="3" id="KW-1003">Cell membrane</keyword>
<dbReference type="EMBL" id="MBFA02000002">
    <property type="protein sequence ID" value="MUP09111.1"/>
    <property type="molecule type" value="Genomic_DNA"/>
</dbReference>
<dbReference type="PANTHER" id="PTHR43163">
    <property type="entry name" value="DIPEPTIDE TRANSPORT SYSTEM PERMEASE PROTEIN DPPB-RELATED"/>
    <property type="match status" value="1"/>
</dbReference>
<evidence type="ECO:0000256" key="6">
    <source>
        <dbReference type="ARBA" id="ARBA00023136"/>
    </source>
</evidence>
<organism evidence="11 13">
    <name type="scientific">Agrobacterium vitis</name>
    <name type="common">Rhizobium vitis</name>
    <dbReference type="NCBI Taxonomy" id="373"/>
    <lineage>
        <taxon>Bacteria</taxon>
        <taxon>Pseudomonadati</taxon>
        <taxon>Pseudomonadota</taxon>
        <taxon>Alphaproteobacteria</taxon>
        <taxon>Hyphomicrobiales</taxon>
        <taxon>Rhizobiaceae</taxon>
        <taxon>Rhizobium/Agrobacterium group</taxon>
        <taxon>Agrobacterium</taxon>
    </lineage>
</organism>
<dbReference type="SUPFAM" id="SSF161098">
    <property type="entry name" value="MetI-like"/>
    <property type="match status" value="1"/>
</dbReference>
<protein>
    <submittedName>
        <fullName evidence="11">ABC transporter permease subunit</fullName>
    </submittedName>
</protein>
<feature type="domain" description="ABC transmembrane type-1" evidence="9">
    <location>
        <begin position="133"/>
        <end position="332"/>
    </location>
</feature>
<keyword evidence="5 7" id="KW-1133">Transmembrane helix</keyword>
<dbReference type="PROSITE" id="PS50928">
    <property type="entry name" value="ABC_TM1"/>
    <property type="match status" value="1"/>
</dbReference>
<keyword evidence="2 7" id="KW-0813">Transport</keyword>
<dbReference type="CDD" id="cd06261">
    <property type="entry name" value="TM_PBP2"/>
    <property type="match status" value="1"/>
</dbReference>
<dbReference type="InterPro" id="IPR035906">
    <property type="entry name" value="MetI-like_sf"/>
</dbReference>
<feature type="region of interest" description="Disordered" evidence="8">
    <location>
        <begin position="1"/>
        <end position="21"/>
    </location>
</feature>
<evidence type="ECO:0000256" key="4">
    <source>
        <dbReference type="ARBA" id="ARBA00022692"/>
    </source>
</evidence>
<dbReference type="RefSeq" id="WP_015918345.1">
    <property type="nucleotide sequence ID" value="NZ_MBFA02000002.1"/>
</dbReference>